<dbReference type="PROSITE" id="PS50021">
    <property type="entry name" value="CH"/>
    <property type="match status" value="1"/>
</dbReference>
<dbReference type="GO" id="GO:0005737">
    <property type="term" value="C:cytoplasm"/>
    <property type="evidence" value="ECO:0007669"/>
    <property type="project" value="TreeGrafter"/>
</dbReference>
<evidence type="ECO:0000313" key="4">
    <source>
        <dbReference type="Proteomes" id="UP001292079"/>
    </source>
</evidence>
<dbReference type="PANTHER" id="PTHR46756:SF18">
    <property type="entry name" value="GAS2-LIKE PROTEIN PICKLED EGGS"/>
    <property type="match status" value="1"/>
</dbReference>
<dbReference type="SMART" id="SM00033">
    <property type="entry name" value="CH"/>
    <property type="match status" value="1"/>
</dbReference>
<reference evidence="3" key="2">
    <citation type="journal article" date="2023" name="Infect Dis Poverty">
        <title>Chromosome-scale genome of the human blood fluke Schistosoma mekongi and its implications for public health.</title>
        <authorList>
            <person name="Zhou M."/>
            <person name="Xu L."/>
            <person name="Xu D."/>
            <person name="Chen W."/>
            <person name="Khan J."/>
            <person name="Hu Y."/>
            <person name="Huang H."/>
            <person name="Wei H."/>
            <person name="Zhang Y."/>
            <person name="Chusongsang P."/>
            <person name="Tanasarnprasert K."/>
            <person name="Hu X."/>
            <person name="Limpanont Y."/>
            <person name="Lv Z."/>
        </authorList>
    </citation>
    <scope>NUCLEOTIDE SEQUENCE</scope>
    <source>
        <strain evidence="3">LV_2022a</strain>
    </source>
</reference>
<keyword evidence="4" id="KW-1185">Reference proteome</keyword>
<feature type="compositionally biased region" description="Low complexity" evidence="1">
    <location>
        <begin position="364"/>
        <end position="375"/>
    </location>
</feature>
<dbReference type="GO" id="GO:0001578">
    <property type="term" value="P:microtubule bundle formation"/>
    <property type="evidence" value="ECO:0007669"/>
    <property type="project" value="TreeGrafter"/>
</dbReference>
<dbReference type="SUPFAM" id="SSF47576">
    <property type="entry name" value="Calponin-homology domain, CH-domain"/>
    <property type="match status" value="1"/>
</dbReference>
<sequence length="383" mass="42924">MNRMNGNYNRGYSLPPESISMKTTKDTNIQIYMPKIKSSLNKIINDNVNNKTRSYYKNTSSNNCSLDLDDKQDPTDSELMLRETFNNFDIITRQFMGLSPSLSSLTTDEDSGYVRTPFGNHKLTDSIFSINNSGNTLSEDSNGAAHSNKDELLLVMVEDLVDWFSKMYPNLIVDLNPDNFFERLSDGVILCHHATELHNRLATESGNTIKNSKPVKLQGLRISGVQVLLPVSSPVYQTRGLNLSSAAMSFVSRNNVSNFINWCRQLGMRNSTLFESEDLVCRKNPRNVVVCLLELARLGGHVGMCIPEIVQLEVEIDEQLSMENTLPSQWDKTKLLSPASVDAYSSPPSEHLSDNKYGGNVCYNQNNTSLNTNENNNDDHGND</sequence>
<dbReference type="GO" id="GO:0035371">
    <property type="term" value="C:microtubule plus-end"/>
    <property type="evidence" value="ECO:0007669"/>
    <property type="project" value="TreeGrafter"/>
</dbReference>
<dbReference type="Gene3D" id="1.10.418.10">
    <property type="entry name" value="Calponin-like domain"/>
    <property type="match status" value="1"/>
</dbReference>
<comment type="caution">
    <text evidence="3">The sequence shown here is derived from an EMBL/GenBank/DDBJ whole genome shotgun (WGS) entry which is preliminary data.</text>
</comment>
<dbReference type="Pfam" id="PF00307">
    <property type="entry name" value="CH"/>
    <property type="match status" value="1"/>
</dbReference>
<feature type="non-terminal residue" evidence="3">
    <location>
        <position position="383"/>
    </location>
</feature>
<dbReference type="GO" id="GO:0008093">
    <property type="term" value="F:cytoskeletal anchor activity"/>
    <property type="evidence" value="ECO:0007669"/>
    <property type="project" value="TreeGrafter"/>
</dbReference>
<dbReference type="GO" id="GO:0005884">
    <property type="term" value="C:actin filament"/>
    <property type="evidence" value="ECO:0007669"/>
    <property type="project" value="TreeGrafter"/>
</dbReference>
<name>A0AAE1Z453_SCHME</name>
<dbReference type="Proteomes" id="UP001292079">
    <property type="component" value="Unassembled WGS sequence"/>
</dbReference>
<evidence type="ECO:0000259" key="2">
    <source>
        <dbReference type="PROSITE" id="PS50021"/>
    </source>
</evidence>
<dbReference type="GO" id="GO:0008017">
    <property type="term" value="F:microtubule binding"/>
    <property type="evidence" value="ECO:0007669"/>
    <property type="project" value="TreeGrafter"/>
</dbReference>
<dbReference type="GO" id="GO:0031110">
    <property type="term" value="P:regulation of microtubule polymerization or depolymerization"/>
    <property type="evidence" value="ECO:0007669"/>
    <property type="project" value="TreeGrafter"/>
</dbReference>
<dbReference type="AlphaFoldDB" id="A0AAE1Z453"/>
<protein>
    <recommendedName>
        <fullName evidence="2">Calponin-homology (CH) domain-containing protein</fullName>
    </recommendedName>
</protein>
<evidence type="ECO:0000313" key="3">
    <source>
        <dbReference type="EMBL" id="KAK4467226.1"/>
    </source>
</evidence>
<dbReference type="InterPro" id="IPR036872">
    <property type="entry name" value="CH_dom_sf"/>
</dbReference>
<feature type="domain" description="Calponin-homology (CH)" evidence="2">
    <location>
        <begin position="154"/>
        <end position="300"/>
    </location>
</feature>
<dbReference type="PANTHER" id="PTHR46756">
    <property type="entry name" value="TRANSGELIN"/>
    <property type="match status" value="1"/>
</dbReference>
<reference evidence="3" key="1">
    <citation type="submission" date="2022-04" db="EMBL/GenBank/DDBJ databases">
        <authorList>
            <person name="Xu L."/>
            <person name="Lv Z."/>
        </authorList>
    </citation>
    <scope>NUCLEOTIDE SEQUENCE</scope>
    <source>
        <strain evidence="3">LV_2022a</strain>
    </source>
</reference>
<dbReference type="GO" id="GO:0051015">
    <property type="term" value="F:actin filament binding"/>
    <property type="evidence" value="ECO:0007669"/>
    <property type="project" value="TreeGrafter"/>
</dbReference>
<organism evidence="3 4">
    <name type="scientific">Schistosoma mekongi</name>
    <name type="common">Parasitic worm</name>
    <dbReference type="NCBI Taxonomy" id="38744"/>
    <lineage>
        <taxon>Eukaryota</taxon>
        <taxon>Metazoa</taxon>
        <taxon>Spiralia</taxon>
        <taxon>Lophotrochozoa</taxon>
        <taxon>Platyhelminthes</taxon>
        <taxon>Trematoda</taxon>
        <taxon>Digenea</taxon>
        <taxon>Strigeidida</taxon>
        <taxon>Schistosomatoidea</taxon>
        <taxon>Schistosomatidae</taxon>
        <taxon>Schistosoma</taxon>
    </lineage>
</organism>
<gene>
    <name evidence="3" type="ORF">MN116_008807</name>
</gene>
<dbReference type="GO" id="GO:1904825">
    <property type="term" value="P:protein localization to microtubule plus-end"/>
    <property type="evidence" value="ECO:0007669"/>
    <property type="project" value="TreeGrafter"/>
</dbReference>
<dbReference type="EMBL" id="JALJAT010001057">
    <property type="protein sequence ID" value="KAK4467226.1"/>
    <property type="molecule type" value="Genomic_DNA"/>
</dbReference>
<dbReference type="GO" id="GO:0051764">
    <property type="term" value="P:actin crosslink formation"/>
    <property type="evidence" value="ECO:0007669"/>
    <property type="project" value="TreeGrafter"/>
</dbReference>
<dbReference type="GO" id="GO:0001725">
    <property type="term" value="C:stress fiber"/>
    <property type="evidence" value="ECO:0007669"/>
    <property type="project" value="TreeGrafter"/>
</dbReference>
<dbReference type="InterPro" id="IPR001715">
    <property type="entry name" value="CH_dom"/>
</dbReference>
<evidence type="ECO:0000256" key="1">
    <source>
        <dbReference type="SAM" id="MobiDB-lite"/>
    </source>
</evidence>
<accession>A0AAE1Z453</accession>
<feature type="region of interest" description="Disordered" evidence="1">
    <location>
        <begin position="363"/>
        <end position="383"/>
    </location>
</feature>
<proteinExistence type="predicted"/>